<evidence type="ECO:0000313" key="2">
    <source>
        <dbReference type="Proteomes" id="UP001162640"/>
    </source>
</evidence>
<proteinExistence type="predicted"/>
<dbReference type="EMBL" id="BLQM01000123">
    <property type="protein sequence ID" value="GMH66581.1"/>
    <property type="molecule type" value="Genomic_DNA"/>
</dbReference>
<organism evidence="1 2">
    <name type="scientific">Triparma laevis f. inornata</name>
    <dbReference type="NCBI Taxonomy" id="1714386"/>
    <lineage>
        <taxon>Eukaryota</taxon>
        <taxon>Sar</taxon>
        <taxon>Stramenopiles</taxon>
        <taxon>Ochrophyta</taxon>
        <taxon>Bolidophyceae</taxon>
        <taxon>Parmales</taxon>
        <taxon>Triparmaceae</taxon>
        <taxon>Triparma</taxon>
    </lineage>
</organism>
<comment type="caution">
    <text evidence="1">The sequence shown here is derived from an EMBL/GenBank/DDBJ whole genome shotgun (WGS) entry which is preliminary data.</text>
</comment>
<name>A0A9W7AAB7_9STRA</name>
<accession>A0A9W7AAB7</accession>
<dbReference type="Proteomes" id="UP001162640">
    <property type="component" value="Unassembled WGS sequence"/>
</dbReference>
<protein>
    <submittedName>
        <fullName evidence="1">Uncharacterized protein</fullName>
    </submittedName>
</protein>
<reference evidence="2" key="1">
    <citation type="journal article" date="2023" name="Commun. Biol.">
        <title>Genome analysis of Parmales, the sister group of diatoms, reveals the evolutionary specialization of diatoms from phago-mixotrophs to photoautotrophs.</title>
        <authorList>
            <person name="Ban H."/>
            <person name="Sato S."/>
            <person name="Yoshikawa S."/>
            <person name="Yamada K."/>
            <person name="Nakamura Y."/>
            <person name="Ichinomiya M."/>
            <person name="Sato N."/>
            <person name="Blanc-Mathieu R."/>
            <person name="Endo H."/>
            <person name="Kuwata A."/>
            <person name="Ogata H."/>
        </authorList>
    </citation>
    <scope>NUCLEOTIDE SEQUENCE [LARGE SCALE GENOMIC DNA]</scope>
</reference>
<evidence type="ECO:0000313" key="1">
    <source>
        <dbReference type="EMBL" id="GMH66581.1"/>
    </source>
</evidence>
<dbReference type="AlphaFoldDB" id="A0A9W7AAB7"/>
<gene>
    <name evidence="1" type="ORF">TL16_g04465</name>
</gene>
<sequence length="75" mass="8539">MPPLLPLSLLLSPSLLLTPPERRLLILLTLDVICLSQLYEIKEGKEIRIKDTKDVWKRSVVGIIGTCVTNKKRKM</sequence>